<comment type="caution">
    <text evidence="1">The sequence shown here is derived from an EMBL/GenBank/DDBJ whole genome shotgun (WGS) entry which is preliminary data.</text>
</comment>
<proteinExistence type="predicted"/>
<gene>
    <name evidence="1" type="ORF">RHMOL_Rhmol10G0156200</name>
</gene>
<dbReference type="EMBL" id="CM046397">
    <property type="protein sequence ID" value="KAI8535212.1"/>
    <property type="molecule type" value="Genomic_DNA"/>
</dbReference>
<organism evidence="1 2">
    <name type="scientific">Rhododendron molle</name>
    <name type="common">Chinese azalea</name>
    <name type="synonym">Azalea mollis</name>
    <dbReference type="NCBI Taxonomy" id="49168"/>
    <lineage>
        <taxon>Eukaryota</taxon>
        <taxon>Viridiplantae</taxon>
        <taxon>Streptophyta</taxon>
        <taxon>Embryophyta</taxon>
        <taxon>Tracheophyta</taxon>
        <taxon>Spermatophyta</taxon>
        <taxon>Magnoliopsida</taxon>
        <taxon>eudicotyledons</taxon>
        <taxon>Gunneridae</taxon>
        <taxon>Pentapetalae</taxon>
        <taxon>asterids</taxon>
        <taxon>Ericales</taxon>
        <taxon>Ericaceae</taxon>
        <taxon>Ericoideae</taxon>
        <taxon>Rhodoreae</taxon>
        <taxon>Rhododendron</taxon>
    </lineage>
</organism>
<evidence type="ECO:0000313" key="1">
    <source>
        <dbReference type="EMBL" id="KAI8535212.1"/>
    </source>
</evidence>
<protein>
    <submittedName>
        <fullName evidence="1">Uncharacterized protein</fullName>
    </submittedName>
</protein>
<dbReference type="Proteomes" id="UP001062846">
    <property type="component" value="Chromosome 10"/>
</dbReference>
<reference evidence="1" key="1">
    <citation type="submission" date="2022-02" db="EMBL/GenBank/DDBJ databases">
        <title>Plant Genome Project.</title>
        <authorList>
            <person name="Zhang R.-G."/>
        </authorList>
    </citation>
    <scope>NUCLEOTIDE SEQUENCE</scope>
    <source>
        <strain evidence="1">AT1</strain>
    </source>
</reference>
<name>A0ACC0M3T5_RHOML</name>
<evidence type="ECO:0000313" key="2">
    <source>
        <dbReference type="Proteomes" id="UP001062846"/>
    </source>
</evidence>
<sequence length="95" mass="10890">MRTGNEVPRHPRNRRLRGLKILEEETDPTHERSLLGVRRSVLMDALSSEPGTGLSQFARPPQLRDVSLVCRRKVVQVKKSDPTEREASEDNYVLQ</sequence>
<keyword evidence="2" id="KW-1185">Reference proteome</keyword>
<accession>A0ACC0M3T5</accession>